<keyword evidence="3" id="KW-1185">Reference proteome</keyword>
<sequence length="85" mass="9112">MSMKRIFAIAAIVAFVAMIGALVLAAGPWRLLLIGLAGISGLVMSLARVMAFDTPSTRVQRAIAILYEVAFWLGLIGLALFSFTR</sequence>
<dbReference type="Proteomes" id="UP000000263">
    <property type="component" value="Chromosome"/>
</dbReference>
<evidence type="ECO:0000313" key="2">
    <source>
        <dbReference type="EMBL" id="ABU57809.1"/>
    </source>
</evidence>
<dbReference type="KEGG" id="rca:Rcas_1717"/>
<proteinExistence type="predicted"/>
<accession>A7NJY9</accession>
<keyword evidence="1" id="KW-0472">Membrane</keyword>
<name>A7NJY9_ROSCS</name>
<organism evidence="2 3">
    <name type="scientific">Roseiflexus castenholzii (strain DSM 13941 / HLO8)</name>
    <dbReference type="NCBI Taxonomy" id="383372"/>
    <lineage>
        <taxon>Bacteria</taxon>
        <taxon>Bacillati</taxon>
        <taxon>Chloroflexota</taxon>
        <taxon>Chloroflexia</taxon>
        <taxon>Chloroflexales</taxon>
        <taxon>Roseiflexineae</taxon>
        <taxon>Roseiflexaceae</taxon>
        <taxon>Roseiflexus</taxon>
    </lineage>
</organism>
<dbReference type="EMBL" id="CP000804">
    <property type="protein sequence ID" value="ABU57809.1"/>
    <property type="molecule type" value="Genomic_DNA"/>
</dbReference>
<dbReference type="HOGENOM" id="CLU_2510595_0_0_0"/>
<dbReference type="AlphaFoldDB" id="A7NJY9"/>
<keyword evidence="1" id="KW-0812">Transmembrane</keyword>
<feature type="transmembrane region" description="Helical" evidence="1">
    <location>
        <begin position="31"/>
        <end position="51"/>
    </location>
</feature>
<evidence type="ECO:0000256" key="1">
    <source>
        <dbReference type="SAM" id="Phobius"/>
    </source>
</evidence>
<feature type="transmembrane region" description="Helical" evidence="1">
    <location>
        <begin position="7"/>
        <end position="25"/>
    </location>
</feature>
<keyword evidence="1" id="KW-1133">Transmembrane helix</keyword>
<gene>
    <name evidence="2" type="ordered locus">Rcas_1717</name>
</gene>
<feature type="transmembrane region" description="Helical" evidence="1">
    <location>
        <begin position="63"/>
        <end position="83"/>
    </location>
</feature>
<reference evidence="2 3" key="1">
    <citation type="submission" date="2007-08" db="EMBL/GenBank/DDBJ databases">
        <title>Complete sequence of Roseiflexus castenholzii DSM 13941.</title>
        <authorList>
            <consortium name="US DOE Joint Genome Institute"/>
            <person name="Copeland A."/>
            <person name="Lucas S."/>
            <person name="Lapidus A."/>
            <person name="Barry K."/>
            <person name="Glavina del Rio T."/>
            <person name="Dalin E."/>
            <person name="Tice H."/>
            <person name="Pitluck S."/>
            <person name="Thompson L.S."/>
            <person name="Brettin T."/>
            <person name="Bruce D."/>
            <person name="Detter J.C."/>
            <person name="Han C."/>
            <person name="Tapia R."/>
            <person name="Schmutz J."/>
            <person name="Larimer F."/>
            <person name="Land M."/>
            <person name="Hauser L."/>
            <person name="Kyrpides N."/>
            <person name="Mikhailova N."/>
            <person name="Bryant D.A."/>
            <person name="Hanada S."/>
            <person name="Tsukatani Y."/>
            <person name="Richardson P."/>
        </authorList>
    </citation>
    <scope>NUCLEOTIDE SEQUENCE [LARGE SCALE GENOMIC DNA]</scope>
    <source>
        <strain evidence="3">DSM 13941 / HLO8</strain>
    </source>
</reference>
<dbReference type="STRING" id="383372.Rcas_1717"/>
<protein>
    <submittedName>
        <fullName evidence="2">Uncharacterized protein</fullName>
    </submittedName>
</protein>
<evidence type="ECO:0000313" key="3">
    <source>
        <dbReference type="Proteomes" id="UP000000263"/>
    </source>
</evidence>